<dbReference type="InterPro" id="IPR026960">
    <property type="entry name" value="RVT-Znf"/>
</dbReference>
<feature type="domain" description="Reverse transcriptase zinc-binding" evidence="1">
    <location>
        <begin position="7"/>
        <end position="101"/>
    </location>
</feature>
<comment type="caution">
    <text evidence="2">The sequence shown here is derived from an EMBL/GenBank/DDBJ whole genome shotgun (WGS) entry which is preliminary data.</text>
</comment>
<gene>
    <name evidence="2" type="ORF">Goarm_001929</name>
</gene>
<reference evidence="2 3" key="1">
    <citation type="journal article" date="2019" name="Genome Biol. Evol.">
        <title>Insights into the evolution of the New World diploid cottons (Gossypium, subgenus Houzingenia) based on genome sequencing.</title>
        <authorList>
            <person name="Grover C.E."/>
            <person name="Arick M.A. 2nd"/>
            <person name="Thrash A."/>
            <person name="Conover J.L."/>
            <person name="Sanders W.S."/>
            <person name="Peterson D.G."/>
            <person name="Frelichowski J.E."/>
            <person name="Scheffler J.A."/>
            <person name="Scheffler B.E."/>
            <person name="Wendel J.F."/>
        </authorList>
    </citation>
    <scope>NUCLEOTIDE SEQUENCE [LARGE SCALE GENOMIC DNA]</scope>
    <source>
        <strain evidence="2">6</strain>
        <tissue evidence="2">Leaf</tissue>
    </source>
</reference>
<protein>
    <recommendedName>
        <fullName evidence="1">Reverse transcriptase zinc-binding domain-containing protein</fullName>
    </recommendedName>
</protein>
<keyword evidence="3" id="KW-1185">Reference proteome</keyword>
<sequence>GEPTGEFSVRSAYKLLHGSNRDPNDLLLHTETKNFYNKLWKLHIPSKIQMTIWRISWDIVPSFINLKIKRVMMNTHCPRCGCDEENSCHIFIQCPRSIEVWNQLNFSWVLNQSINNMWGWLTWVFDQGNEEQL</sequence>
<dbReference type="Proteomes" id="UP000593575">
    <property type="component" value="Unassembled WGS sequence"/>
</dbReference>
<dbReference type="Pfam" id="PF13966">
    <property type="entry name" value="zf-RVT"/>
    <property type="match status" value="1"/>
</dbReference>
<evidence type="ECO:0000259" key="1">
    <source>
        <dbReference type="Pfam" id="PF13966"/>
    </source>
</evidence>
<accession>A0A7J9K6N1</accession>
<evidence type="ECO:0000313" key="2">
    <source>
        <dbReference type="EMBL" id="MBA0842083.1"/>
    </source>
</evidence>
<name>A0A7J9K6N1_9ROSI</name>
<feature type="non-terminal residue" evidence="2">
    <location>
        <position position="1"/>
    </location>
</feature>
<dbReference type="EMBL" id="JABFAE010000012">
    <property type="protein sequence ID" value="MBA0842083.1"/>
    <property type="molecule type" value="Genomic_DNA"/>
</dbReference>
<proteinExistence type="predicted"/>
<evidence type="ECO:0000313" key="3">
    <source>
        <dbReference type="Proteomes" id="UP000593575"/>
    </source>
</evidence>
<organism evidence="2 3">
    <name type="scientific">Gossypium armourianum</name>
    <dbReference type="NCBI Taxonomy" id="34283"/>
    <lineage>
        <taxon>Eukaryota</taxon>
        <taxon>Viridiplantae</taxon>
        <taxon>Streptophyta</taxon>
        <taxon>Embryophyta</taxon>
        <taxon>Tracheophyta</taxon>
        <taxon>Spermatophyta</taxon>
        <taxon>Magnoliopsida</taxon>
        <taxon>eudicotyledons</taxon>
        <taxon>Gunneridae</taxon>
        <taxon>Pentapetalae</taxon>
        <taxon>rosids</taxon>
        <taxon>malvids</taxon>
        <taxon>Malvales</taxon>
        <taxon>Malvaceae</taxon>
        <taxon>Malvoideae</taxon>
        <taxon>Gossypium</taxon>
    </lineage>
</organism>
<dbReference type="AlphaFoldDB" id="A0A7J9K6N1"/>